<evidence type="ECO:0000313" key="3">
    <source>
        <dbReference type="EMBL" id="QQC44432.1"/>
    </source>
</evidence>
<organism evidence="3 4">
    <name type="scientific">Schaalia meyeri</name>
    <dbReference type="NCBI Taxonomy" id="52773"/>
    <lineage>
        <taxon>Bacteria</taxon>
        <taxon>Bacillati</taxon>
        <taxon>Actinomycetota</taxon>
        <taxon>Actinomycetes</taxon>
        <taxon>Actinomycetales</taxon>
        <taxon>Actinomycetaceae</taxon>
        <taxon>Schaalia</taxon>
    </lineage>
</organism>
<evidence type="ECO:0000259" key="1">
    <source>
        <dbReference type="Pfam" id="PF13280"/>
    </source>
</evidence>
<name>A0AAP9Y7X3_9ACTO</name>
<feature type="domain" description="WYL" evidence="1">
    <location>
        <begin position="136"/>
        <end position="195"/>
    </location>
</feature>
<dbReference type="RefSeq" id="WP_074632707.1">
    <property type="nucleotide sequence ID" value="NZ_CP066065.1"/>
</dbReference>
<dbReference type="Pfam" id="PF25583">
    <property type="entry name" value="WCX"/>
    <property type="match status" value="1"/>
</dbReference>
<dbReference type="PANTHER" id="PTHR34580:SF3">
    <property type="entry name" value="PROTEIN PAFB"/>
    <property type="match status" value="1"/>
</dbReference>
<feature type="domain" description="WCX" evidence="2">
    <location>
        <begin position="228"/>
        <end position="304"/>
    </location>
</feature>
<dbReference type="EMBL" id="CP066065">
    <property type="protein sequence ID" value="QQC44432.1"/>
    <property type="molecule type" value="Genomic_DNA"/>
</dbReference>
<dbReference type="PROSITE" id="PS52050">
    <property type="entry name" value="WYL"/>
    <property type="match status" value="1"/>
</dbReference>
<proteinExistence type="predicted"/>
<dbReference type="InterPro" id="IPR026881">
    <property type="entry name" value="WYL_dom"/>
</dbReference>
<dbReference type="AlphaFoldDB" id="A0AAP9Y7X3"/>
<dbReference type="InterPro" id="IPR057727">
    <property type="entry name" value="WCX_dom"/>
</dbReference>
<dbReference type="Proteomes" id="UP000595220">
    <property type="component" value="Chromosome"/>
</dbReference>
<dbReference type="PANTHER" id="PTHR34580">
    <property type="match status" value="1"/>
</dbReference>
<dbReference type="Pfam" id="PF13280">
    <property type="entry name" value="WYL"/>
    <property type="match status" value="1"/>
</dbReference>
<evidence type="ECO:0000259" key="2">
    <source>
        <dbReference type="Pfam" id="PF25583"/>
    </source>
</evidence>
<protein>
    <submittedName>
        <fullName evidence="3">WYL domain-containing protein</fullName>
    </submittedName>
</protein>
<sequence>MSIAPSANVRVLELFVELLGARPGRTKAQLRSLPGYRELAEAAFETQFQRDKDALREAGAHLTIHSGERYSISRDSLAPNIEISSADRALISLAARAWDTDELIADSVDAKAAAASSDDSSAPLITLGLSGLGAATQCARAIRERRVVTFAYPGSGGLTERSIEPWALSAQGRALYLWGWDLDRLAERTFRLSRVCSPVSFIGEPGDASVAPPGRTPPRVSSLVSPLVSVRVSSPARTILLGYEAGGTACGENTLSENGWERVLLEDGELGTWIARLLPLAADAIVLSPPQLRDAMIDRLSRAAAWGGSDA</sequence>
<keyword evidence="4" id="KW-1185">Reference proteome</keyword>
<gene>
    <name evidence="3" type="ORF">I6H42_03290</name>
</gene>
<dbReference type="InterPro" id="IPR051534">
    <property type="entry name" value="CBASS_pafABC_assoc_protein"/>
</dbReference>
<evidence type="ECO:0000313" key="4">
    <source>
        <dbReference type="Proteomes" id="UP000595220"/>
    </source>
</evidence>
<accession>A0AAP9Y7X3</accession>
<reference evidence="3 4" key="1">
    <citation type="submission" date="2020-12" db="EMBL/GenBank/DDBJ databases">
        <title>FDA dAtabase for Regulatory Grade micrObial Sequences (FDA-ARGOS): Supporting development and validation of Infectious Disease Dx tests.</title>
        <authorList>
            <person name="Sproer C."/>
            <person name="Gronow S."/>
            <person name="Severitt S."/>
            <person name="Schroder I."/>
            <person name="Tallon L."/>
            <person name="Sadzewicz L."/>
            <person name="Zhao X."/>
            <person name="Boylan J."/>
            <person name="Ott S."/>
            <person name="Bowen H."/>
            <person name="Vavikolanu K."/>
            <person name="Mehta A."/>
            <person name="Aluvathingal J."/>
            <person name="Nadendla S."/>
            <person name="Lowell S."/>
            <person name="Myers T."/>
            <person name="Yan Y."/>
            <person name="Sichtig H."/>
        </authorList>
    </citation>
    <scope>NUCLEOTIDE SEQUENCE [LARGE SCALE GENOMIC DNA]</scope>
    <source>
        <strain evidence="3 4">FDAARGOS_985</strain>
    </source>
</reference>